<organism evidence="1">
    <name type="scientific">Cacopsylla melanoneura</name>
    <dbReference type="NCBI Taxonomy" id="428564"/>
    <lineage>
        <taxon>Eukaryota</taxon>
        <taxon>Metazoa</taxon>
        <taxon>Ecdysozoa</taxon>
        <taxon>Arthropoda</taxon>
        <taxon>Hexapoda</taxon>
        <taxon>Insecta</taxon>
        <taxon>Pterygota</taxon>
        <taxon>Neoptera</taxon>
        <taxon>Paraneoptera</taxon>
        <taxon>Hemiptera</taxon>
        <taxon>Sternorrhyncha</taxon>
        <taxon>Psylloidea</taxon>
        <taxon>Psyllidae</taxon>
        <taxon>Psyllinae</taxon>
        <taxon>Cacopsylla</taxon>
    </lineage>
</organism>
<evidence type="ECO:0008006" key="2">
    <source>
        <dbReference type="Google" id="ProtNLM"/>
    </source>
</evidence>
<sequence>MWCFRRTLKIKWSDKVRNEDVLTRIKEKRRIMKHIAMRRSKWIGHILRHDGLLHTLIEGMYEGNVPRGRPRKDFISQLKNDMGCSSYAELKRMAEDRDMWRRKTQIIDSDANQSLD</sequence>
<protein>
    <recommendedName>
        <fullName evidence="2">Endonuclease-reverse transcriptase</fullName>
    </recommendedName>
</protein>
<dbReference type="AlphaFoldDB" id="A0A8D9ART7"/>
<reference evidence="1" key="1">
    <citation type="submission" date="2021-05" db="EMBL/GenBank/DDBJ databases">
        <authorList>
            <person name="Alioto T."/>
            <person name="Alioto T."/>
            <person name="Gomez Garrido J."/>
        </authorList>
    </citation>
    <scope>NUCLEOTIDE SEQUENCE</scope>
</reference>
<evidence type="ECO:0000313" key="1">
    <source>
        <dbReference type="EMBL" id="CAG6771604.1"/>
    </source>
</evidence>
<accession>A0A8D9ART7</accession>
<name>A0A8D9ART7_9HEMI</name>
<dbReference type="EMBL" id="HBUF01585343">
    <property type="protein sequence ID" value="CAG6771604.1"/>
    <property type="molecule type" value="Transcribed_RNA"/>
</dbReference>
<proteinExistence type="predicted"/>